<feature type="domain" description="D-isomer specific 2-hydroxyacid dehydrogenase NAD-binding" evidence="7">
    <location>
        <begin position="108"/>
        <end position="254"/>
    </location>
</feature>
<dbReference type="CDD" id="cd12158">
    <property type="entry name" value="ErythrP_dh"/>
    <property type="match status" value="1"/>
</dbReference>
<dbReference type="EC" id="1.1.1.290" evidence="5"/>
<dbReference type="NCBIfam" id="NF001309">
    <property type="entry name" value="PRK00257.1"/>
    <property type="match status" value="1"/>
</dbReference>
<gene>
    <name evidence="5 9" type="primary">pdxB</name>
    <name evidence="9" type="ORF">NC595_01170</name>
</gene>
<proteinExistence type="inferred from homology"/>
<feature type="active site" evidence="5">
    <location>
        <position position="206"/>
    </location>
</feature>
<evidence type="ECO:0000259" key="8">
    <source>
        <dbReference type="Pfam" id="PF11890"/>
    </source>
</evidence>
<dbReference type="PANTHER" id="PTHR42938:SF9">
    <property type="entry name" value="FORMATE DEHYDROGENASE 1"/>
    <property type="match status" value="1"/>
</dbReference>
<keyword evidence="1 5" id="KW-0963">Cytoplasm</keyword>
<keyword evidence="4 5" id="KW-0664">Pyridoxine biosynthesis</keyword>
<name>A0ABT1F5R1_9GAMM</name>
<organism evidence="9 10">
    <name type="scientific">Dyella lutea</name>
    <dbReference type="NCBI Taxonomy" id="2950441"/>
    <lineage>
        <taxon>Bacteria</taxon>
        <taxon>Pseudomonadati</taxon>
        <taxon>Pseudomonadota</taxon>
        <taxon>Gammaproteobacteria</taxon>
        <taxon>Lysobacterales</taxon>
        <taxon>Rhodanobacteraceae</taxon>
        <taxon>Dyella</taxon>
    </lineage>
</organism>
<dbReference type="Gene3D" id="3.30.1370.170">
    <property type="match status" value="1"/>
</dbReference>
<dbReference type="Gene3D" id="3.40.50.720">
    <property type="entry name" value="NAD(P)-binding Rossmann-like Domain"/>
    <property type="match status" value="2"/>
</dbReference>
<comment type="similarity">
    <text evidence="5">Belongs to the D-isomer specific 2-hydroxyacid dehydrogenase family. PdxB subfamily.</text>
</comment>
<comment type="caution">
    <text evidence="5">Lacks conserved residue(s) required for the propagation of feature annotation.</text>
</comment>
<feature type="binding site" evidence="5">
    <location>
        <position position="146"/>
    </location>
    <ligand>
        <name>NAD(+)</name>
        <dbReference type="ChEBI" id="CHEBI:57540"/>
    </ligand>
</feature>
<dbReference type="InterPro" id="IPR006139">
    <property type="entry name" value="D-isomer_2_OHA_DH_cat_dom"/>
</dbReference>
<dbReference type="SUPFAM" id="SSF52283">
    <property type="entry name" value="Formate/glycerate dehydrogenase catalytic domain-like"/>
    <property type="match status" value="1"/>
</dbReference>
<dbReference type="Proteomes" id="UP001204615">
    <property type="component" value="Unassembled WGS sequence"/>
</dbReference>
<reference evidence="9 10" key="1">
    <citation type="submission" date="2022-06" db="EMBL/GenBank/DDBJ databases">
        <title>Dyella sp. Sa strain:Sa Genome sequencing.</title>
        <authorList>
            <person name="Park S."/>
        </authorList>
    </citation>
    <scope>NUCLEOTIDE SEQUENCE [LARGE SCALE GENOMIC DNA]</scope>
    <source>
        <strain evidence="9 10">Sa</strain>
    </source>
</reference>
<sequence length="383" mass="41296">MKILVDENMPLARELFAGFGEVVARPGRGLAADDVRDADVLLVRSVTRVDEALLAGSRVRFVGTATIGTDHVDLDWLRAQGIAFASAPGCNAMSVVDYVASALLELADRHGFALAGKRAGIVGLGNVGSRLQRRLRAMGLDVLACDPPLADAGCTGLVDMDAIAGCDIVSFHTPLVRDGAHPSFHLGDAVFLARLKPGAILLNTSRGAVVDNVALLAALERRDDLHVVLDVWEGEPLVDRRLAARVALATPHIAGYSYDGKLRGTWMLYEALCAFLGQPPTMTLASLVPESARCVLDVARLAPRRALDLMRAAWRITDDDDAFRATLDADDDTRAAAFDRLRKQYPLRREFATVELVHDESLAARLPADERAMLRAQGFACVD</sequence>
<evidence type="ECO:0000313" key="10">
    <source>
        <dbReference type="Proteomes" id="UP001204615"/>
    </source>
</evidence>
<feature type="binding site" evidence="5">
    <location>
        <position position="256"/>
    </location>
    <ligand>
        <name>substrate</name>
    </ligand>
</feature>
<evidence type="ECO:0000256" key="1">
    <source>
        <dbReference type="ARBA" id="ARBA00022490"/>
    </source>
</evidence>
<dbReference type="PROSITE" id="PS00065">
    <property type="entry name" value="D_2_HYDROXYACID_DH_1"/>
    <property type="match status" value="1"/>
</dbReference>
<feature type="binding site" evidence="5">
    <location>
        <position position="66"/>
    </location>
    <ligand>
        <name>substrate</name>
    </ligand>
</feature>
<feature type="binding site" evidence="5">
    <location>
        <position position="45"/>
    </location>
    <ligand>
        <name>substrate</name>
    </ligand>
</feature>
<comment type="function">
    <text evidence="5">Catalyzes the oxidation of erythronate-4-phosphate to 3-hydroxy-2-oxo-4-phosphonooxybutanoate.</text>
</comment>
<dbReference type="InterPro" id="IPR006140">
    <property type="entry name" value="D-isomer_DH_NAD-bd"/>
</dbReference>
<dbReference type="InterPro" id="IPR029752">
    <property type="entry name" value="D-isomer_DH_CS1"/>
</dbReference>
<feature type="binding site" evidence="5">
    <location>
        <position position="255"/>
    </location>
    <ligand>
        <name>NAD(+)</name>
        <dbReference type="ChEBI" id="CHEBI:57540"/>
    </ligand>
</feature>
<dbReference type="EMBL" id="JAMZEK010000001">
    <property type="protein sequence ID" value="MCP1372667.1"/>
    <property type="molecule type" value="Genomic_DNA"/>
</dbReference>
<evidence type="ECO:0000259" key="7">
    <source>
        <dbReference type="Pfam" id="PF02826"/>
    </source>
</evidence>
<dbReference type="HAMAP" id="MF_01825">
    <property type="entry name" value="PdxB"/>
    <property type="match status" value="1"/>
</dbReference>
<comment type="pathway">
    <text evidence="5">Cofactor biosynthesis; pyridoxine 5'-phosphate biosynthesis; pyridoxine 5'-phosphate from D-erythrose 4-phosphate: step 2/5.</text>
</comment>
<evidence type="ECO:0000256" key="4">
    <source>
        <dbReference type="ARBA" id="ARBA00023096"/>
    </source>
</evidence>
<dbReference type="Pfam" id="PF02826">
    <property type="entry name" value="2-Hacid_dh_C"/>
    <property type="match status" value="1"/>
</dbReference>
<dbReference type="SUPFAM" id="SSF51735">
    <property type="entry name" value="NAD(P)-binding Rossmann-fold domains"/>
    <property type="match status" value="1"/>
</dbReference>
<feature type="domain" description="D-isomer specific 2-hydroxyacid dehydrogenase catalytic" evidence="6">
    <location>
        <begin position="32"/>
        <end position="277"/>
    </location>
</feature>
<feature type="binding site" evidence="5">
    <location>
        <position position="230"/>
    </location>
    <ligand>
        <name>NAD(+)</name>
        <dbReference type="ChEBI" id="CHEBI:57540"/>
    </ligand>
</feature>
<keyword evidence="10" id="KW-1185">Reference proteome</keyword>
<comment type="subcellular location">
    <subcellularLocation>
        <location evidence="5">Cytoplasm</location>
    </subcellularLocation>
</comment>
<dbReference type="InterPro" id="IPR038251">
    <property type="entry name" value="PdxB_dimer_sf"/>
</dbReference>
<dbReference type="Pfam" id="PF11890">
    <property type="entry name" value="DUF3410"/>
    <property type="match status" value="1"/>
</dbReference>
<evidence type="ECO:0000256" key="3">
    <source>
        <dbReference type="ARBA" id="ARBA00023027"/>
    </source>
</evidence>
<feature type="active site" description="Proton donor" evidence="5">
    <location>
        <position position="252"/>
    </location>
</feature>
<dbReference type="PROSITE" id="PS00671">
    <property type="entry name" value="D_2_HYDROXYACID_DH_3"/>
    <property type="match status" value="1"/>
</dbReference>
<dbReference type="GO" id="GO:0033711">
    <property type="term" value="F:4-phosphoerythronate dehydrogenase activity"/>
    <property type="evidence" value="ECO:0007669"/>
    <property type="project" value="UniProtKB-EC"/>
</dbReference>
<evidence type="ECO:0000259" key="6">
    <source>
        <dbReference type="Pfam" id="PF00389"/>
    </source>
</evidence>
<dbReference type="InterPro" id="IPR036291">
    <property type="entry name" value="NAD(P)-bd_dom_sf"/>
</dbReference>
<feature type="active site" evidence="5">
    <location>
        <position position="235"/>
    </location>
</feature>
<evidence type="ECO:0000256" key="5">
    <source>
        <dbReference type="HAMAP-Rule" id="MF_01825"/>
    </source>
</evidence>
<evidence type="ECO:0000313" key="9">
    <source>
        <dbReference type="EMBL" id="MCP1372667.1"/>
    </source>
</evidence>
<accession>A0ABT1F5R1</accession>
<dbReference type="InterPro" id="IPR024531">
    <property type="entry name" value="Erythronate-4-P_DHase_dimer"/>
</dbReference>
<dbReference type="Pfam" id="PF00389">
    <property type="entry name" value="2-Hacid_dh"/>
    <property type="match status" value="1"/>
</dbReference>
<dbReference type="InterPro" id="IPR029753">
    <property type="entry name" value="D-isomer_DH_CS"/>
</dbReference>
<feature type="domain" description="Erythronate-4-phosphate dehydrogenase dimerisation" evidence="8">
    <location>
        <begin position="306"/>
        <end position="362"/>
    </location>
</feature>
<protein>
    <recommendedName>
        <fullName evidence="5">Erythronate-4-phosphate dehydrogenase</fullName>
        <ecNumber evidence="5">1.1.1.290</ecNumber>
    </recommendedName>
</protein>
<evidence type="ECO:0000256" key="2">
    <source>
        <dbReference type="ARBA" id="ARBA00023002"/>
    </source>
</evidence>
<feature type="binding site" evidence="5">
    <location>
        <position position="173"/>
    </location>
    <ligand>
        <name>NAD(+)</name>
        <dbReference type="ChEBI" id="CHEBI:57540"/>
    </ligand>
</feature>
<keyword evidence="3 5" id="KW-0520">NAD</keyword>
<dbReference type="InterPro" id="IPR020921">
    <property type="entry name" value="Erythronate-4-P_DHase"/>
</dbReference>
<comment type="caution">
    <text evidence="9">The sequence shown here is derived from an EMBL/GenBank/DDBJ whole genome shotgun (WGS) entry which is preliminary data.</text>
</comment>
<dbReference type="RefSeq" id="WP_253564301.1">
    <property type="nucleotide sequence ID" value="NZ_JAMZEK010000001.1"/>
</dbReference>
<keyword evidence="2 5" id="KW-0560">Oxidoreductase</keyword>
<comment type="catalytic activity">
    <reaction evidence="5">
        <text>4-phospho-D-erythronate + NAD(+) = (R)-3-hydroxy-2-oxo-4-phosphooxybutanoate + NADH + H(+)</text>
        <dbReference type="Rhea" id="RHEA:18829"/>
        <dbReference type="ChEBI" id="CHEBI:15378"/>
        <dbReference type="ChEBI" id="CHEBI:57540"/>
        <dbReference type="ChEBI" id="CHEBI:57945"/>
        <dbReference type="ChEBI" id="CHEBI:58538"/>
        <dbReference type="ChEBI" id="CHEBI:58766"/>
        <dbReference type="EC" id="1.1.1.290"/>
    </reaction>
</comment>
<comment type="subunit">
    <text evidence="5">Homodimer.</text>
</comment>
<dbReference type="PANTHER" id="PTHR42938">
    <property type="entry name" value="FORMATE DEHYDROGENASE 1"/>
    <property type="match status" value="1"/>
</dbReference>